<dbReference type="NCBIfam" id="TIGR00199">
    <property type="entry name" value="PncC_domain"/>
    <property type="match status" value="1"/>
</dbReference>
<dbReference type="SUPFAM" id="SSF142433">
    <property type="entry name" value="CinA-like"/>
    <property type="match status" value="1"/>
</dbReference>
<dbReference type="Pfam" id="PF18146">
    <property type="entry name" value="CinA_KH"/>
    <property type="match status" value="1"/>
</dbReference>
<dbReference type="EMBL" id="BMDX01000003">
    <property type="protein sequence ID" value="GGA70183.1"/>
    <property type="molecule type" value="Genomic_DNA"/>
</dbReference>
<comment type="similarity">
    <text evidence="1">Belongs to the CinA family.</text>
</comment>
<proteinExistence type="inferred from homology"/>
<dbReference type="Gene3D" id="3.40.980.10">
    <property type="entry name" value="MoaB/Mog-like domain"/>
    <property type="match status" value="1"/>
</dbReference>
<dbReference type="InterPro" id="IPR050101">
    <property type="entry name" value="CinA"/>
</dbReference>
<evidence type="ECO:0000256" key="1">
    <source>
        <dbReference type="HAMAP-Rule" id="MF_00226"/>
    </source>
</evidence>
<evidence type="ECO:0000313" key="4">
    <source>
        <dbReference type="Proteomes" id="UP000619743"/>
    </source>
</evidence>
<dbReference type="InterPro" id="IPR008135">
    <property type="entry name" value="Competence-induced_CinA"/>
</dbReference>
<feature type="domain" description="MoaB/Mog" evidence="2">
    <location>
        <begin position="4"/>
        <end position="171"/>
    </location>
</feature>
<dbReference type="InterPro" id="IPR036653">
    <property type="entry name" value="CinA-like_C"/>
</dbReference>
<dbReference type="PIRSF" id="PIRSF006728">
    <property type="entry name" value="CinA"/>
    <property type="match status" value="1"/>
</dbReference>
<name>A0A8J2U3B1_9GAMM</name>
<protein>
    <recommendedName>
        <fullName evidence="1">CinA-like protein</fullName>
    </recommendedName>
</protein>
<dbReference type="PANTHER" id="PTHR13939:SF0">
    <property type="entry name" value="NMN AMIDOHYDROLASE-LIKE PROTEIN YFAY"/>
    <property type="match status" value="1"/>
</dbReference>
<dbReference type="OrthoDB" id="9801454at2"/>
<keyword evidence="4" id="KW-1185">Reference proteome</keyword>
<accession>A0A8J2U3B1</accession>
<dbReference type="Pfam" id="PF00994">
    <property type="entry name" value="MoCF_biosynth"/>
    <property type="match status" value="1"/>
</dbReference>
<dbReference type="NCBIfam" id="TIGR00177">
    <property type="entry name" value="molyb_syn"/>
    <property type="match status" value="1"/>
</dbReference>
<dbReference type="CDD" id="cd00885">
    <property type="entry name" value="cinA"/>
    <property type="match status" value="1"/>
</dbReference>
<dbReference type="InterPro" id="IPR036425">
    <property type="entry name" value="MoaB/Mog-like_dom_sf"/>
</dbReference>
<dbReference type="InterPro" id="IPR008136">
    <property type="entry name" value="CinA_C"/>
</dbReference>
<dbReference type="InterPro" id="IPR001453">
    <property type="entry name" value="MoaB/Mog_dom"/>
</dbReference>
<dbReference type="Proteomes" id="UP000619743">
    <property type="component" value="Unassembled WGS sequence"/>
</dbReference>
<sequence length="426" mass="45784">MRIALISTGEEILNGDIVDTNSAWLAQRLSEAGLKLSWHITVGDDMSSLLDAFRLASERSDACIVNGGLGPTSDDLSAEAAAKLNDEGLRELPEWREKLEQYYAQLNRSMPVSNLKQAMIPASGQMIDNPVGTACGFAIRHNQCRLMFTPGVPHEFKRMIDEQVIPSLLAQAQQITPQLHRWLTVGLSESLLADLLDDVTLPGGATLGYRSSMPTIEIKLSVPANTENDVLEQVLKTISDKLGDYVFVAGKSSLAQRIQDLMLAKQLRLAAAESCTGGMIADWLVAEAGSSGYFDRGYVTYSNAAKMADLAVAEDLLEQFGAVSKEVAGAMAIGAAAASEADYAVSTSGIAGPTGATADKPVGTVAFALKTPTNTYRQLLILQNRGRSMIRKQSAAIALDMLRRHLTGIEVFANYSGIQRVESDMV</sequence>
<dbReference type="Pfam" id="PF02464">
    <property type="entry name" value="CinA"/>
    <property type="match status" value="1"/>
</dbReference>
<dbReference type="SMART" id="SM00852">
    <property type="entry name" value="MoCF_biosynth"/>
    <property type="match status" value="1"/>
</dbReference>
<dbReference type="RefSeq" id="WP_087504738.1">
    <property type="nucleotide sequence ID" value="NZ_BMDX01000003.1"/>
</dbReference>
<comment type="caution">
    <text evidence="3">The sequence shown here is derived from an EMBL/GenBank/DDBJ whole genome shotgun (WGS) entry which is preliminary data.</text>
</comment>
<organism evidence="3 4">
    <name type="scientific">Neiella marina</name>
    <dbReference type="NCBI Taxonomy" id="508461"/>
    <lineage>
        <taxon>Bacteria</taxon>
        <taxon>Pseudomonadati</taxon>
        <taxon>Pseudomonadota</taxon>
        <taxon>Gammaproteobacteria</taxon>
        <taxon>Alteromonadales</taxon>
        <taxon>Echinimonadaceae</taxon>
        <taxon>Neiella</taxon>
    </lineage>
</organism>
<dbReference type="Gene3D" id="3.90.950.20">
    <property type="entry name" value="CinA-like"/>
    <property type="match status" value="1"/>
</dbReference>
<evidence type="ECO:0000259" key="2">
    <source>
        <dbReference type="SMART" id="SM00852"/>
    </source>
</evidence>
<dbReference type="NCBIfam" id="TIGR00200">
    <property type="entry name" value="cinA_nterm"/>
    <property type="match status" value="1"/>
</dbReference>
<dbReference type="HAMAP" id="MF_00226_B">
    <property type="entry name" value="CinA_B"/>
    <property type="match status" value="1"/>
</dbReference>
<dbReference type="PANTHER" id="PTHR13939">
    <property type="entry name" value="NICOTINAMIDE-NUCLEOTIDE AMIDOHYDROLASE PNCC"/>
    <property type="match status" value="1"/>
</dbReference>
<dbReference type="InterPro" id="IPR041424">
    <property type="entry name" value="CinA_KH"/>
</dbReference>
<reference evidence="4" key="1">
    <citation type="journal article" date="2019" name="Int. J. Syst. Evol. Microbiol.">
        <title>The Global Catalogue of Microorganisms (GCM) 10K type strain sequencing project: providing services to taxonomists for standard genome sequencing and annotation.</title>
        <authorList>
            <consortium name="The Broad Institute Genomics Platform"/>
            <consortium name="The Broad Institute Genome Sequencing Center for Infectious Disease"/>
            <person name="Wu L."/>
            <person name="Ma J."/>
        </authorList>
    </citation>
    <scope>NUCLEOTIDE SEQUENCE [LARGE SCALE GENOMIC DNA]</scope>
    <source>
        <strain evidence="4">CGMCC 1.10130</strain>
    </source>
</reference>
<gene>
    <name evidence="3" type="primary">pncC</name>
    <name evidence="3" type="ORF">GCM10011369_09860</name>
</gene>
<dbReference type="SUPFAM" id="SSF53218">
    <property type="entry name" value="Molybdenum cofactor biosynthesis proteins"/>
    <property type="match status" value="1"/>
</dbReference>
<dbReference type="AlphaFoldDB" id="A0A8J2U3B1"/>
<evidence type="ECO:0000313" key="3">
    <source>
        <dbReference type="EMBL" id="GGA70183.1"/>
    </source>
</evidence>